<dbReference type="RefSeq" id="WP_130432581.1">
    <property type="nucleotide sequence ID" value="NZ_SGXF01000001.1"/>
</dbReference>
<dbReference type="Pfam" id="PF21758">
    <property type="entry name" value="PAC_bac"/>
    <property type="match status" value="1"/>
</dbReference>
<proteinExistence type="predicted"/>
<keyword evidence="3" id="KW-1185">Reference proteome</keyword>
<evidence type="ECO:0000313" key="2">
    <source>
        <dbReference type="EMBL" id="RZT02314.1"/>
    </source>
</evidence>
<protein>
    <recommendedName>
        <fullName evidence="1">Prenylated flavin chaperone LpdD-like domain-containing protein</fullName>
    </recommendedName>
</protein>
<accession>A0A4Q7PN73</accession>
<reference evidence="2 3" key="1">
    <citation type="submission" date="2019-02" db="EMBL/GenBank/DDBJ databases">
        <title>Genomic Encyclopedia of Type Strains, Phase IV (KMG-IV): sequencing the most valuable type-strain genomes for metagenomic binning, comparative biology and taxonomic classification.</title>
        <authorList>
            <person name="Goeker M."/>
        </authorList>
    </citation>
    <scope>NUCLEOTIDE SEQUENCE [LARGE SCALE GENOMIC DNA]</scope>
    <source>
        <strain evidence="2 3">DSM 29486</strain>
    </source>
</reference>
<organism evidence="2 3">
    <name type="scientific">Cuneatibacter caecimuris</name>
    <dbReference type="NCBI Taxonomy" id="1796618"/>
    <lineage>
        <taxon>Bacteria</taxon>
        <taxon>Bacillati</taxon>
        <taxon>Bacillota</taxon>
        <taxon>Clostridia</taxon>
        <taxon>Lachnospirales</taxon>
        <taxon>Lachnospiraceae</taxon>
        <taxon>Cuneatibacter</taxon>
    </lineage>
</organism>
<dbReference type="InterPro" id="IPR048844">
    <property type="entry name" value="LpdD_chaperone-like"/>
</dbReference>
<comment type="caution">
    <text evidence="2">The sequence shown here is derived from an EMBL/GenBank/DDBJ whole genome shotgun (WGS) entry which is preliminary data.</text>
</comment>
<dbReference type="EMBL" id="SGXF01000001">
    <property type="protein sequence ID" value="RZT02314.1"/>
    <property type="molecule type" value="Genomic_DNA"/>
</dbReference>
<feature type="domain" description="Prenylated flavin chaperone LpdD-like" evidence="1">
    <location>
        <begin position="15"/>
        <end position="116"/>
    </location>
</feature>
<name>A0A4Q7PN73_9FIRM</name>
<evidence type="ECO:0000313" key="3">
    <source>
        <dbReference type="Proteomes" id="UP000292927"/>
    </source>
</evidence>
<sequence>MAGDMIFERELSFSRLTVRLERLGGDWAVLLSGGHSPHIGCTVLAVPRPSLTGDGSLSVTSSVLNVTGHKDERLCRFLAETVCRKKNAVTVCCGGFHEDGITEAQIREVIMAVEEIGGSV</sequence>
<dbReference type="AlphaFoldDB" id="A0A4Q7PN73"/>
<dbReference type="Proteomes" id="UP000292927">
    <property type="component" value="Unassembled WGS sequence"/>
</dbReference>
<gene>
    <name evidence="2" type="ORF">EV209_0425</name>
</gene>
<evidence type="ECO:0000259" key="1">
    <source>
        <dbReference type="Pfam" id="PF21758"/>
    </source>
</evidence>
<dbReference type="OrthoDB" id="5878625at2"/>